<dbReference type="InterPro" id="IPR008767">
    <property type="entry name" value="Phage_SPP1_head-tail_adaptor"/>
</dbReference>
<dbReference type="eggNOG" id="COG5614">
    <property type="taxonomic scope" value="Bacteria"/>
</dbReference>
<dbReference type="InterPro" id="IPR038666">
    <property type="entry name" value="SSP1_head-tail_sf"/>
</dbReference>
<proteinExistence type="predicted"/>
<sequence length="112" mass="12374">MDPGRTDKRVIFRRRVAVPKASGNGTNREFRDLFPCWAAWRPLTGRRLAEAGGVTDGIEGAIVVRDTPRTRDLTVADRVILDGRDMALESVPIGERSGWLTIKVSRRVAGST</sequence>
<dbReference type="Pfam" id="PF05521">
    <property type="entry name" value="Phage_HCP"/>
    <property type="match status" value="1"/>
</dbReference>
<accession>B8ILT7</accession>
<name>B8ILT7_METNO</name>
<dbReference type="HOGENOM" id="CLU_2180756_0_0_5"/>
<dbReference type="AlphaFoldDB" id="B8ILT7"/>
<dbReference type="EMBL" id="CP001349">
    <property type="protein sequence ID" value="ACL62062.1"/>
    <property type="molecule type" value="Genomic_DNA"/>
</dbReference>
<dbReference type="Gene3D" id="2.40.10.270">
    <property type="entry name" value="Bacteriophage SPP1 head-tail adaptor protein"/>
    <property type="match status" value="1"/>
</dbReference>
<gene>
    <name evidence="1" type="ordered locus">Mnod_7323</name>
</gene>
<evidence type="ECO:0000313" key="1">
    <source>
        <dbReference type="EMBL" id="ACL62062.1"/>
    </source>
</evidence>
<protein>
    <submittedName>
        <fullName evidence="1">Phage head-tail adaptor</fullName>
    </submittedName>
</protein>
<dbReference type="KEGG" id="mno:Mnod_7323"/>
<dbReference type="STRING" id="460265.Mnod_7323"/>
<dbReference type="Proteomes" id="UP000008207">
    <property type="component" value="Chromosome"/>
</dbReference>
<evidence type="ECO:0000313" key="2">
    <source>
        <dbReference type="Proteomes" id="UP000008207"/>
    </source>
</evidence>
<keyword evidence="2" id="KW-1185">Reference proteome</keyword>
<dbReference type="RefSeq" id="WP_015933621.1">
    <property type="nucleotide sequence ID" value="NC_011894.1"/>
</dbReference>
<organism evidence="1 2">
    <name type="scientific">Methylobacterium nodulans (strain LMG 21967 / CNCM I-2342 / ORS 2060)</name>
    <dbReference type="NCBI Taxonomy" id="460265"/>
    <lineage>
        <taxon>Bacteria</taxon>
        <taxon>Pseudomonadati</taxon>
        <taxon>Pseudomonadota</taxon>
        <taxon>Alphaproteobacteria</taxon>
        <taxon>Hyphomicrobiales</taxon>
        <taxon>Methylobacteriaceae</taxon>
        <taxon>Methylobacterium</taxon>
    </lineage>
</organism>
<dbReference type="OrthoDB" id="7998779at2"/>
<reference evidence="1 2" key="1">
    <citation type="submission" date="2009-01" db="EMBL/GenBank/DDBJ databases">
        <title>Complete sequence of chromosome of Methylobacterium nodulans ORS 2060.</title>
        <authorList>
            <consortium name="US DOE Joint Genome Institute"/>
            <person name="Lucas S."/>
            <person name="Copeland A."/>
            <person name="Lapidus A."/>
            <person name="Glavina del Rio T."/>
            <person name="Dalin E."/>
            <person name="Tice H."/>
            <person name="Bruce D."/>
            <person name="Goodwin L."/>
            <person name="Pitluck S."/>
            <person name="Sims D."/>
            <person name="Brettin T."/>
            <person name="Detter J.C."/>
            <person name="Han C."/>
            <person name="Larimer F."/>
            <person name="Land M."/>
            <person name="Hauser L."/>
            <person name="Kyrpides N."/>
            <person name="Ivanova N."/>
            <person name="Marx C.J."/>
            <person name="Richardson P."/>
        </authorList>
    </citation>
    <scope>NUCLEOTIDE SEQUENCE [LARGE SCALE GENOMIC DNA]</scope>
    <source>
        <strain evidence="2">LMG 21967 / CNCM I-2342 / ORS 2060</strain>
    </source>
</reference>